<organism evidence="7 8">
    <name type="scientific">Blomia tropicalis</name>
    <name type="common">Mite</name>
    <dbReference type="NCBI Taxonomy" id="40697"/>
    <lineage>
        <taxon>Eukaryota</taxon>
        <taxon>Metazoa</taxon>
        <taxon>Ecdysozoa</taxon>
        <taxon>Arthropoda</taxon>
        <taxon>Chelicerata</taxon>
        <taxon>Arachnida</taxon>
        <taxon>Acari</taxon>
        <taxon>Acariformes</taxon>
        <taxon>Sarcoptiformes</taxon>
        <taxon>Astigmata</taxon>
        <taxon>Glycyphagoidea</taxon>
        <taxon>Echimyopodidae</taxon>
        <taxon>Blomia</taxon>
    </lineage>
</organism>
<keyword evidence="3" id="KW-0647">Proteasome</keyword>
<evidence type="ECO:0000313" key="7">
    <source>
        <dbReference type="EMBL" id="KAJ6225213.1"/>
    </source>
</evidence>
<dbReference type="InterPro" id="IPR033464">
    <property type="entry name" value="CSN8_PSD8_EIF3K"/>
</dbReference>
<evidence type="ECO:0000256" key="5">
    <source>
        <dbReference type="ARBA" id="ARBA00078986"/>
    </source>
</evidence>
<dbReference type="OMA" id="HIMDGYF"/>
<evidence type="ECO:0000256" key="4">
    <source>
        <dbReference type="ARBA" id="ARBA00062283"/>
    </source>
</evidence>
<dbReference type="GO" id="GO:0005634">
    <property type="term" value="C:nucleus"/>
    <property type="evidence" value="ECO:0007669"/>
    <property type="project" value="TreeGrafter"/>
</dbReference>
<evidence type="ECO:0000259" key="6">
    <source>
        <dbReference type="PROSITE" id="PS50250"/>
    </source>
</evidence>
<evidence type="ECO:0000256" key="2">
    <source>
        <dbReference type="ARBA" id="ARBA00014939"/>
    </source>
</evidence>
<dbReference type="PANTHER" id="PTHR12387">
    <property type="entry name" value="26S PROTEASOME NON-ATPASE REGULATORY SUBUNIT 8"/>
    <property type="match status" value="1"/>
</dbReference>
<dbReference type="FunFam" id="1.25.40.990:FF:000001">
    <property type="entry name" value="26S proteasome non-ATPase regulatory subunit"/>
    <property type="match status" value="1"/>
</dbReference>
<comment type="similarity">
    <text evidence="1">Belongs to the proteasome subunit S14 family.</text>
</comment>
<dbReference type="Proteomes" id="UP001142055">
    <property type="component" value="Chromosome 1"/>
</dbReference>
<dbReference type="Gene3D" id="1.25.40.990">
    <property type="match status" value="1"/>
</dbReference>
<accession>A0A9Q0MFU7</accession>
<protein>
    <recommendedName>
        <fullName evidence="2">26S proteasome non-ATPase regulatory subunit 8</fullName>
    </recommendedName>
    <alternativeName>
        <fullName evidence="5">26S proteasome regulatory subunit RPN12</fullName>
    </alternativeName>
</protein>
<dbReference type="GO" id="GO:0008541">
    <property type="term" value="C:proteasome regulatory particle, lid subcomplex"/>
    <property type="evidence" value="ECO:0007669"/>
    <property type="project" value="TreeGrafter"/>
</dbReference>
<comment type="caution">
    <text evidence="7">The sequence shown here is derived from an EMBL/GenBank/DDBJ whole genome shotgun (WGS) entry which is preliminary data.</text>
</comment>
<name>A0A9Q0MFU7_BLOTA</name>
<proteinExistence type="inferred from homology"/>
<dbReference type="PANTHER" id="PTHR12387:SF0">
    <property type="entry name" value="26S PROTEASOME NON-ATPASE REGULATORY SUBUNIT 8"/>
    <property type="match status" value="1"/>
</dbReference>
<evidence type="ECO:0000313" key="8">
    <source>
        <dbReference type="Proteomes" id="UP001142055"/>
    </source>
</evidence>
<reference evidence="7" key="1">
    <citation type="submission" date="2022-12" db="EMBL/GenBank/DDBJ databases">
        <title>Genome assemblies of Blomia tropicalis.</title>
        <authorList>
            <person name="Cui Y."/>
        </authorList>
    </citation>
    <scope>NUCLEOTIDE SEQUENCE</scope>
    <source>
        <tissue evidence="7">Adult mites</tissue>
    </source>
</reference>
<evidence type="ECO:0000256" key="1">
    <source>
        <dbReference type="ARBA" id="ARBA00009627"/>
    </source>
</evidence>
<keyword evidence="8" id="KW-1185">Reference proteome</keyword>
<dbReference type="AlphaFoldDB" id="A0A9Q0MFU7"/>
<feature type="domain" description="PCI" evidence="6">
    <location>
        <begin position="83"/>
        <end position="256"/>
    </location>
</feature>
<dbReference type="InterPro" id="IPR000717">
    <property type="entry name" value="PCI_dom"/>
</dbReference>
<gene>
    <name evidence="7" type="ORF">RDWZM_003758</name>
</gene>
<dbReference type="GO" id="GO:0005829">
    <property type="term" value="C:cytosol"/>
    <property type="evidence" value="ECO:0007669"/>
    <property type="project" value="TreeGrafter"/>
</dbReference>
<sequence length="274" mass="32007">MARPANTVNDTVALYKMLKAEWDRPNHNLEKCETFLSKLKIYLTKLAFLPIQSPDESSKMELIVARDILEIGALHSIESKDNHAFERYLAQLKCYYFDYSSDLPESVYKYQLLGLNLLCLLSQNRVSEFHTELELLPMKEIQSNVYIRHPVSLEQYLMEGSYNKIFLSKENVPSKYYTYFIDLLLDTIRVDIGGCIEKAYDRISEVEAARLLFFEPGKPNLAEYAARRKWDLSAKHEYTFRKRTKEQLATSKMMPAQNIALQVLDYARELEMIV</sequence>
<dbReference type="PROSITE" id="PS50250">
    <property type="entry name" value="PCI"/>
    <property type="match status" value="1"/>
</dbReference>
<dbReference type="GO" id="GO:0043161">
    <property type="term" value="P:proteasome-mediated ubiquitin-dependent protein catabolic process"/>
    <property type="evidence" value="ECO:0007669"/>
    <property type="project" value="TreeGrafter"/>
</dbReference>
<dbReference type="Pfam" id="PF10075">
    <property type="entry name" value="CSN8_PSD8_EIF3K"/>
    <property type="match status" value="1"/>
</dbReference>
<evidence type="ECO:0000256" key="3">
    <source>
        <dbReference type="ARBA" id="ARBA00022942"/>
    </source>
</evidence>
<dbReference type="EMBL" id="JAPWDV010000001">
    <property type="protein sequence ID" value="KAJ6225213.1"/>
    <property type="molecule type" value="Genomic_DNA"/>
</dbReference>
<dbReference type="OrthoDB" id="409122at2759"/>
<comment type="subunit">
    <text evidence="4">Component of the 19S proteasome regulatory particle complex. The 26S proteasome consists of a 20S core particle (CP) and two 19S regulatory subunits (RP). The regulatory particle is made of a lid composed of 9 subunits including PSMD8, a base containing 6 ATPases and few additional components. Interacts with DDI2. Interacts with TASOR.</text>
</comment>
<dbReference type="InterPro" id="IPR006746">
    <property type="entry name" value="26S_Psome_Rpn12"/>
</dbReference>